<evidence type="ECO:0000256" key="18">
    <source>
        <dbReference type="RuleBase" id="RU003753"/>
    </source>
</evidence>
<feature type="domain" description="Cytoskeleton-associated protein 2 C-terminal" evidence="21">
    <location>
        <begin position="980"/>
        <end position="1162"/>
    </location>
</feature>
<dbReference type="InterPro" id="IPR003502">
    <property type="entry name" value="IL-1_propep"/>
</dbReference>
<evidence type="ECO:0000256" key="14">
    <source>
        <dbReference type="ARBA" id="ARBA00023228"/>
    </source>
</evidence>
<dbReference type="GO" id="GO:0005615">
    <property type="term" value="C:extracellular space"/>
    <property type="evidence" value="ECO:0007669"/>
    <property type="project" value="UniProtKB-KW"/>
</dbReference>
<evidence type="ECO:0000256" key="12">
    <source>
        <dbReference type="ARBA" id="ARBA00023198"/>
    </source>
</evidence>
<dbReference type="GO" id="GO:0001660">
    <property type="term" value="P:fever generation"/>
    <property type="evidence" value="ECO:0007669"/>
    <property type="project" value="UniProtKB-UniRule"/>
</dbReference>
<feature type="region of interest" description="Disordered" evidence="19">
    <location>
        <begin position="842"/>
        <end position="863"/>
    </location>
</feature>
<feature type="region of interest" description="Disordered" evidence="19">
    <location>
        <begin position="948"/>
        <end position="977"/>
    </location>
</feature>
<dbReference type="PANTHER" id="PTHR47078">
    <property type="entry name" value="CYTOSKELETON-ASSOCIATED PROTEIN 2-LIKE"/>
    <property type="match status" value="1"/>
</dbReference>
<sequence>MMNSRETSEEVSETAMATVPEPINEVMAYYSDENELLFEVDGPKQMKSCTQHLDLGSMGDGNIQLQISHQLYNKSFRQVVSVIVAMEKLRSRAYEHVFRDDDLRSILSFIFEEEPVIFETSSDELLCDAAVQSVKCKLQDREQKSLVLDSPCVLKALHLLSQEMSREVVFCMSFVQGEERDNKIPVALGIRDKNLYLSCVKKGDTPTLQLEEVDPKVYPKRNMEKRFVFYKTEIKNTVEFESVLYPNWYISTSQIEEKPVFLGRFREVKMAKVPDLFEDLKNCYSENEDYSSEIDHLSLNQKSFYDASYEPLREDHMNKFMSLDTSETSKTSRLSFKENVVMVTANGKILKKRRLSLNQFITDDDLEAIANDTEEEIIKPRSAHYSFQSNVKYNFMRVIHQECILNDALNQSIIRDMSGPYLTAATLNNLEEAVKFDMVAYVSEEDSQLPVTLRISKTQLFVSAQNEDEPVLLKLLLLSRYEPFIKYCKFLGSQFDLLQNQGFKPTGPNESGRKRGAPAFSPGAAFEEKLSFENHEERQRKLQEYLAAKGKLKCQNTKPYLKAKNNCPNPPPSKSTIGPKKDVTNHVALPVKTTRSISIKLPSRPANITRSQRPKLEPPKLDKRLTSESVSSNPNGKPPGNSQQLHGFGSSTAGEQTRETMGSLNIQKLKTTKQQVTDQRTAKGTDPVDNTHVENESLGSCLKEMNKENLPQDLPDSERKPNPESWTINKPQTNQTKSSLAPTRKVLGKSSVNSAALKERVTKPFVEETQIRVPPGKSQKLSRGADLIRAGGKPPKALPSHFVQTLNRTQATKKTVVKDIKSIKVNRSKYERPNETKLQSYTVTEQKVKHSKPSTHPSVLQGGYNHRHPNIKQDLKPTQACCRPQTSHALQKSKAISQRPNLTVGSFNSVIPSTPSIRANGATGNKYNNSCQQRARTLDSKFKSTHPQNCFLNKTAPRTQAGGPTVSGREVPDGAQTNPCKIAAEDRRKQLEEWRKSKGKIYKRPPMELKTKRKIIEEMNISFWKSMEKEEEEKKAQLELSNKINNTLTECLQLIERGVLSNEVFAILSSIPKAEKFAKFWICKAKLLASKGTFDVIGLYEEAIRSGATPIQELREVVFNILQDRNRTTEGITTNSLVAETNITSVEELAKKTESGASCLSPKESEQMSVTPQITKSEQDGHPGIKLQIAPIPRINGMPEVQDMKLITPVRRSARIERAVSRYPEMLQEHDLVVASLNELLEVEETEYFIFRKNEALPVTLGFQVSES</sequence>
<evidence type="ECO:0000256" key="10">
    <source>
        <dbReference type="ARBA" id="ARBA00022553"/>
    </source>
</evidence>
<dbReference type="GO" id="GO:0051781">
    <property type="term" value="P:positive regulation of cell division"/>
    <property type="evidence" value="ECO:0007669"/>
    <property type="project" value="UniProtKB-KW"/>
</dbReference>
<feature type="region of interest" description="Disordered" evidence="19">
    <location>
        <begin position="708"/>
        <end position="740"/>
    </location>
</feature>
<dbReference type="PRINTS" id="PR00262">
    <property type="entry name" value="IL1HBGF"/>
</dbReference>
<dbReference type="Pfam" id="PF15297">
    <property type="entry name" value="CKAP2_C"/>
    <property type="match status" value="2"/>
</dbReference>
<dbReference type="SMART" id="SM00125">
    <property type="entry name" value="IL1"/>
    <property type="match status" value="2"/>
</dbReference>
<dbReference type="InterPro" id="IPR000975">
    <property type="entry name" value="IL-1_fam"/>
</dbReference>
<dbReference type="GO" id="GO:0005125">
    <property type="term" value="F:cytokine activity"/>
    <property type="evidence" value="ECO:0007669"/>
    <property type="project" value="UniProtKB-UniRule"/>
</dbReference>
<dbReference type="GO" id="GO:0005813">
    <property type="term" value="C:centrosome"/>
    <property type="evidence" value="ECO:0007669"/>
    <property type="project" value="TreeGrafter"/>
</dbReference>
<dbReference type="Proteomes" id="UP000664991">
    <property type="component" value="Unassembled WGS sequence"/>
</dbReference>
<keyword evidence="14" id="KW-0458">Lysosome</keyword>
<evidence type="ECO:0000256" key="5">
    <source>
        <dbReference type="ARBA" id="ARBA00009468"/>
    </source>
</evidence>
<evidence type="ECO:0000256" key="9">
    <source>
        <dbReference type="ARBA" id="ARBA00022525"/>
    </source>
</evidence>
<reference evidence="22 23" key="1">
    <citation type="submission" date="2020-12" db="EMBL/GenBank/DDBJ databases">
        <title>De novo assembly of Tibetan sheep genome.</title>
        <authorList>
            <person name="Li X."/>
        </authorList>
    </citation>
    <scope>NUCLEOTIDE SEQUENCE [LARGE SCALE GENOMIC DNA]</scope>
    <source>
        <tissue evidence="22">Heart</tissue>
    </source>
</reference>
<feature type="compositionally biased region" description="Basic and acidic residues" evidence="19">
    <location>
        <begin position="614"/>
        <end position="626"/>
    </location>
</feature>
<gene>
    <name evidence="22" type="ORF">JEQ12_013902</name>
</gene>
<keyword evidence="9 18" id="KW-0964">Secreted</keyword>
<proteinExistence type="inferred from homology"/>
<dbReference type="Gene3D" id="2.80.10.50">
    <property type="match status" value="2"/>
</dbReference>
<evidence type="ECO:0000256" key="6">
    <source>
        <dbReference type="ARBA" id="ARBA00010448"/>
    </source>
</evidence>
<feature type="compositionally biased region" description="Polar residues" evidence="19">
    <location>
        <begin position="627"/>
        <end position="679"/>
    </location>
</feature>
<dbReference type="InterPro" id="IPR008996">
    <property type="entry name" value="IL1/FGF"/>
</dbReference>
<evidence type="ECO:0000256" key="15">
    <source>
        <dbReference type="ARBA" id="ARBA00023246"/>
    </source>
</evidence>
<feature type="compositionally biased region" description="Polar residues" evidence="19">
    <location>
        <begin position="724"/>
        <end position="740"/>
    </location>
</feature>
<keyword evidence="8 18" id="KW-0202">Cytokine</keyword>
<dbReference type="PANTHER" id="PTHR47078:SF1">
    <property type="entry name" value="CYTOSKELETON-ASSOCIATED PROTEIN 2-LIKE"/>
    <property type="match status" value="1"/>
</dbReference>
<feature type="region of interest" description="Disordered" evidence="19">
    <location>
        <begin position="560"/>
        <end position="693"/>
    </location>
</feature>
<dbReference type="FunFam" id="2.80.10.50:FF:000027">
    <property type="entry name" value="Interleukin-1 beta"/>
    <property type="match status" value="1"/>
</dbReference>
<dbReference type="PRINTS" id="PR00264">
    <property type="entry name" value="INTERLEUKIN1"/>
</dbReference>
<evidence type="ECO:0000256" key="2">
    <source>
        <dbReference type="ARBA" id="ARBA00004371"/>
    </source>
</evidence>
<keyword evidence="15 18" id="KW-0497">Mitogen</keyword>
<name>A0A836AJN6_SHEEP</name>
<dbReference type="GO" id="GO:0072686">
    <property type="term" value="C:mitotic spindle"/>
    <property type="evidence" value="ECO:0007669"/>
    <property type="project" value="TreeGrafter"/>
</dbReference>
<dbReference type="PRINTS" id="PR01357">
    <property type="entry name" value="INTRLEUKN1AB"/>
</dbReference>
<comment type="function">
    <text evidence="17">Potent pro-inflammatory cytokine. Initially discovered as the major endogenous pyrogen, induces prostaglandin synthesis, neutrophil influx and activation, T-cell activation and cytokine production, B-cell activation and antibody production, and fibroblast proliferation and collagen production. Promotes Th17 differentiation of T-cells. Synergizes with IL12/interleukin-12 to induce IFNG synthesis from T-helper 1 (Th1) cells. Plays a role in angiogenesis by inducing VEGF production synergistically with TNF and IL6. Involved in transduction of inflammation downstream of pyroptosis: its mature form is specifically released in the extracellular milieu by passing through the gasdermin-D (GSDMD) pore.</text>
</comment>
<keyword evidence="7" id="KW-0963">Cytoplasm</keyword>
<evidence type="ECO:0000256" key="3">
    <source>
        <dbReference type="ARBA" id="ARBA00004514"/>
    </source>
</evidence>
<evidence type="ECO:0000259" key="20">
    <source>
        <dbReference type="Pfam" id="PF02394"/>
    </source>
</evidence>
<dbReference type="Pfam" id="PF02394">
    <property type="entry name" value="IL1_propep"/>
    <property type="match status" value="2"/>
</dbReference>
<feature type="compositionally biased region" description="Polar residues" evidence="19">
    <location>
        <begin position="948"/>
        <end position="958"/>
    </location>
</feature>
<feature type="domain" description="Cytoskeleton-associated protein 2 C-terminal" evidence="21">
    <location>
        <begin position="1201"/>
        <end position="1257"/>
    </location>
</feature>
<dbReference type="CDD" id="cd23296">
    <property type="entry name" value="beta-trefoil_IL1B"/>
    <property type="match status" value="1"/>
</dbReference>
<feature type="domain" description="Interleukin-1 propeptide" evidence="20">
    <location>
        <begin position="16"/>
        <end position="116"/>
    </location>
</feature>
<evidence type="ECO:0000313" key="22">
    <source>
        <dbReference type="EMBL" id="KAG5211473.1"/>
    </source>
</evidence>
<evidence type="ECO:0000259" key="21">
    <source>
        <dbReference type="Pfam" id="PF15297"/>
    </source>
</evidence>
<dbReference type="GO" id="GO:0005829">
    <property type="term" value="C:cytosol"/>
    <property type="evidence" value="ECO:0007669"/>
    <property type="project" value="UniProtKB-SubCell"/>
</dbReference>
<dbReference type="Pfam" id="PF00340">
    <property type="entry name" value="IL1"/>
    <property type="match status" value="2"/>
</dbReference>
<keyword evidence="11 18" id="KW-0666">Pyrogen</keyword>
<evidence type="ECO:0000256" key="7">
    <source>
        <dbReference type="ARBA" id="ARBA00022490"/>
    </source>
</evidence>
<protein>
    <recommendedName>
        <fullName evidence="18">Interleukin-1</fullName>
    </recommendedName>
</protein>
<dbReference type="GO" id="GO:0006955">
    <property type="term" value="P:immune response"/>
    <property type="evidence" value="ECO:0007669"/>
    <property type="project" value="InterPro"/>
</dbReference>
<dbReference type="SUPFAM" id="SSF50353">
    <property type="entry name" value="Cytokine"/>
    <property type="match status" value="2"/>
</dbReference>
<dbReference type="EMBL" id="JAEMGP010000003">
    <property type="protein sequence ID" value="KAG5211473.1"/>
    <property type="molecule type" value="Genomic_DNA"/>
</dbReference>
<evidence type="ECO:0000256" key="19">
    <source>
        <dbReference type="SAM" id="MobiDB-lite"/>
    </source>
</evidence>
<keyword evidence="10" id="KW-0597">Phosphoprotein</keyword>
<evidence type="ECO:0000256" key="16">
    <source>
        <dbReference type="ARBA" id="ARBA00023613"/>
    </source>
</evidence>
<dbReference type="GO" id="GO:0005149">
    <property type="term" value="F:interleukin-1 receptor binding"/>
    <property type="evidence" value="ECO:0007669"/>
    <property type="project" value="UniProtKB-UniRule"/>
</dbReference>
<comment type="similarity">
    <text evidence="5">Belongs to the CKAP2 family.</text>
</comment>
<accession>A0A836AJN6</accession>
<dbReference type="InterPro" id="IPR029197">
    <property type="entry name" value="CKAP2_C"/>
</dbReference>
<evidence type="ECO:0000256" key="11">
    <source>
        <dbReference type="ARBA" id="ARBA00022620"/>
    </source>
</evidence>
<comment type="similarity">
    <text evidence="6 18">Belongs to the IL-1 family.</text>
</comment>
<dbReference type="PROSITE" id="PS00253">
    <property type="entry name" value="INTERLEUKIN_1"/>
    <property type="match status" value="1"/>
</dbReference>
<dbReference type="GO" id="GO:0005764">
    <property type="term" value="C:lysosome"/>
    <property type="evidence" value="ECO:0007669"/>
    <property type="project" value="UniProtKB-SubCell"/>
</dbReference>
<evidence type="ECO:0000313" key="23">
    <source>
        <dbReference type="Proteomes" id="UP000664991"/>
    </source>
</evidence>
<evidence type="ECO:0000256" key="13">
    <source>
        <dbReference type="ARBA" id="ARBA00023212"/>
    </source>
</evidence>
<keyword evidence="12 18" id="KW-0395">Inflammatory response</keyword>
<comment type="subunit">
    <text evidence="16">Monomer. In its precursor form, weakly interacts with full-length MEFV; the mature cytokine does not interact at all. Interacts with integrins ITGAV:ITGBV and ITGA5:ITGB1; integrin-binding is required for IL1B signaling. Interacts with cargo receptor TMED10; the interaction is direct and is required for the secretion of IL1B mature form. Interacts with HSP90AB1; the interaction facilitates cargo translocation into the ERGIC. Interacts with HSP90B1; the interaction facilitates cargo translocation into the ERGIC.</text>
</comment>
<organism evidence="22 23">
    <name type="scientific">Ovis aries</name>
    <name type="common">Sheep</name>
    <dbReference type="NCBI Taxonomy" id="9940"/>
    <lineage>
        <taxon>Eukaryota</taxon>
        <taxon>Metazoa</taxon>
        <taxon>Chordata</taxon>
        <taxon>Craniata</taxon>
        <taxon>Vertebrata</taxon>
        <taxon>Euteleostomi</taxon>
        <taxon>Mammalia</taxon>
        <taxon>Eutheria</taxon>
        <taxon>Laurasiatheria</taxon>
        <taxon>Artiodactyla</taxon>
        <taxon>Ruminantia</taxon>
        <taxon>Pecora</taxon>
        <taxon>Bovidae</taxon>
        <taxon>Caprinae</taxon>
        <taxon>Ovis</taxon>
    </lineage>
</organism>
<evidence type="ECO:0000256" key="17">
    <source>
        <dbReference type="ARBA" id="ARBA00033717"/>
    </source>
</evidence>
<comment type="caution">
    <text evidence="22">The sequence shown here is derived from an EMBL/GenBank/DDBJ whole genome shotgun (WGS) entry which is preliminary data.</text>
</comment>
<dbReference type="AlphaFoldDB" id="A0A836AJN6"/>
<evidence type="ECO:0000256" key="1">
    <source>
        <dbReference type="ARBA" id="ARBA00004245"/>
    </source>
</evidence>
<keyword evidence="13" id="KW-0206">Cytoskeleton</keyword>
<dbReference type="InterPro" id="IPR020877">
    <property type="entry name" value="IL-1_CS"/>
</dbReference>
<dbReference type="InterPro" id="IPR052855">
    <property type="entry name" value="CKAP2-like"/>
</dbReference>
<dbReference type="PRINTS" id="PR01359">
    <property type="entry name" value="INTRLEUKIN1B"/>
</dbReference>
<evidence type="ECO:0000256" key="4">
    <source>
        <dbReference type="ARBA" id="ARBA00004550"/>
    </source>
</evidence>
<feature type="domain" description="Interleukin-1 propeptide" evidence="20">
    <location>
        <begin position="270"/>
        <end position="378"/>
    </location>
</feature>
<comment type="subcellular location">
    <subcellularLocation>
        <location evidence="1">Cytoplasm</location>
        <location evidence="1">Cytoskeleton</location>
    </subcellularLocation>
    <subcellularLocation>
        <location evidence="3">Cytoplasm</location>
        <location evidence="3">Cytosol</location>
    </subcellularLocation>
    <subcellularLocation>
        <location evidence="2">Lysosome</location>
    </subcellularLocation>
    <subcellularLocation>
        <location evidence="4">Secreted</location>
        <location evidence="4">Extracellular exosome</location>
    </subcellularLocation>
</comment>
<evidence type="ECO:0000256" key="8">
    <source>
        <dbReference type="ARBA" id="ARBA00022514"/>
    </source>
</evidence>